<name>A0A9P9HU94_FUSSL</name>
<feature type="region of interest" description="Disordered" evidence="1">
    <location>
        <begin position="148"/>
        <end position="171"/>
    </location>
</feature>
<dbReference type="EMBL" id="JAGTJS010000007">
    <property type="protein sequence ID" value="KAH7264138.1"/>
    <property type="molecule type" value="Genomic_DNA"/>
</dbReference>
<feature type="compositionally biased region" description="Basic residues" evidence="1">
    <location>
        <begin position="13"/>
        <end position="23"/>
    </location>
</feature>
<sequence>MARGLDGGQGFIGKHHERSHRGTTHTVDSACAPSEGNTTEKSKAGAPSSSNVKDAMPRAMRGFFTLDPSGKETAGGQDGSHGPVNHTNVGLAIERLLRRWTGVWRAQGVGCSARRDWPGPVASARFKRRACSPNLDCALSSSCITPTTPRPMRGTGWRKKKRPNSVRGSDAAERIHEGLTSHVVPVLCCAEPSPSPVQVRYSSRTRAVPLQLQTRSRSVPASAHVGTEKRW</sequence>
<reference evidence="2" key="1">
    <citation type="journal article" date="2021" name="Nat. Commun.">
        <title>Genetic determinants of endophytism in the Arabidopsis root mycobiome.</title>
        <authorList>
            <person name="Mesny F."/>
            <person name="Miyauchi S."/>
            <person name="Thiergart T."/>
            <person name="Pickel B."/>
            <person name="Atanasova L."/>
            <person name="Karlsson M."/>
            <person name="Huettel B."/>
            <person name="Barry K.W."/>
            <person name="Haridas S."/>
            <person name="Chen C."/>
            <person name="Bauer D."/>
            <person name="Andreopoulos W."/>
            <person name="Pangilinan J."/>
            <person name="LaButti K."/>
            <person name="Riley R."/>
            <person name="Lipzen A."/>
            <person name="Clum A."/>
            <person name="Drula E."/>
            <person name="Henrissat B."/>
            <person name="Kohler A."/>
            <person name="Grigoriev I.V."/>
            <person name="Martin F.M."/>
            <person name="Hacquard S."/>
        </authorList>
    </citation>
    <scope>NUCLEOTIDE SEQUENCE</scope>
    <source>
        <strain evidence="2">FSSC 5 MPI-SDFR-AT-0091</strain>
    </source>
</reference>
<proteinExistence type="predicted"/>
<keyword evidence="3" id="KW-1185">Reference proteome</keyword>
<evidence type="ECO:0000256" key="1">
    <source>
        <dbReference type="SAM" id="MobiDB-lite"/>
    </source>
</evidence>
<protein>
    <submittedName>
        <fullName evidence="2">Uncharacterized protein</fullName>
    </submittedName>
</protein>
<evidence type="ECO:0000313" key="2">
    <source>
        <dbReference type="EMBL" id="KAH7264138.1"/>
    </source>
</evidence>
<dbReference type="Proteomes" id="UP000736672">
    <property type="component" value="Unassembled WGS sequence"/>
</dbReference>
<gene>
    <name evidence="2" type="ORF">B0J15DRAFT_581090</name>
</gene>
<dbReference type="AlphaFoldDB" id="A0A9P9HU94"/>
<feature type="compositionally biased region" description="Gly residues" evidence="1">
    <location>
        <begin position="1"/>
        <end position="11"/>
    </location>
</feature>
<accession>A0A9P9HU94</accession>
<organism evidence="2 3">
    <name type="scientific">Fusarium solani</name>
    <name type="common">Filamentous fungus</name>
    <dbReference type="NCBI Taxonomy" id="169388"/>
    <lineage>
        <taxon>Eukaryota</taxon>
        <taxon>Fungi</taxon>
        <taxon>Dikarya</taxon>
        <taxon>Ascomycota</taxon>
        <taxon>Pezizomycotina</taxon>
        <taxon>Sordariomycetes</taxon>
        <taxon>Hypocreomycetidae</taxon>
        <taxon>Hypocreales</taxon>
        <taxon>Nectriaceae</taxon>
        <taxon>Fusarium</taxon>
        <taxon>Fusarium solani species complex</taxon>
    </lineage>
</organism>
<comment type="caution">
    <text evidence="2">The sequence shown here is derived from an EMBL/GenBank/DDBJ whole genome shotgun (WGS) entry which is preliminary data.</text>
</comment>
<evidence type="ECO:0000313" key="3">
    <source>
        <dbReference type="Proteomes" id="UP000736672"/>
    </source>
</evidence>
<feature type="region of interest" description="Disordered" evidence="1">
    <location>
        <begin position="1"/>
        <end position="85"/>
    </location>
</feature>